<dbReference type="EMBL" id="KB320933">
    <property type="protein sequence ID" value="ELW54976.1"/>
    <property type="molecule type" value="Genomic_DNA"/>
</dbReference>
<sequence>MLNMLNMHINFLGKNLALVHNNANSMLGDIVDSSSFAMGSKAGALQRHQLCLGDQEPQHRDQDGVSTQSSRRPSDSALRQPRRSRPLLVDCDEVIVGAGTAGGAGAGLFRRTRVERLLPRAAEAAGLAAAAAVARGRQPEVSRGSGYGAAGGDL</sequence>
<keyword evidence="3" id="KW-1185">Reference proteome</keyword>
<accession>L9JWX1</accession>
<name>L9JWX1_TUPCH</name>
<gene>
    <name evidence="2" type="ORF">TREES_T100004501</name>
</gene>
<dbReference type="InParanoid" id="L9JWX1"/>
<reference evidence="3" key="1">
    <citation type="submission" date="2012-07" db="EMBL/GenBank/DDBJ databases">
        <title>Genome of the Chinese tree shrew, a rising model animal genetically related to primates.</title>
        <authorList>
            <person name="Zhang G."/>
            <person name="Fan Y."/>
            <person name="Yao Y."/>
            <person name="Huang Z."/>
        </authorList>
    </citation>
    <scope>NUCLEOTIDE SEQUENCE [LARGE SCALE GENOMIC DNA]</scope>
</reference>
<evidence type="ECO:0000313" key="2">
    <source>
        <dbReference type="EMBL" id="ELW54976.1"/>
    </source>
</evidence>
<organism evidence="2 3">
    <name type="scientific">Tupaia chinensis</name>
    <name type="common">Chinese tree shrew</name>
    <name type="synonym">Tupaia belangeri chinensis</name>
    <dbReference type="NCBI Taxonomy" id="246437"/>
    <lineage>
        <taxon>Eukaryota</taxon>
        <taxon>Metazoa</taxon>
        <taxon>Chordata</taxon>
        <taxon>Craniata</taxon>
        <taxon>Vertebrata</taxon>
        <taxon>Euteleostomi</taxon>
        <taxon>Mammalia</taxon>
        <taxon>Eutheria</taxon>
        <taxon>Euarchontoglires</taxon>
        <taxon>Scandentia</taxon>
        <taxon>Tupaiidae</taxon>
        <taxon>Tupaia</taxon>
    </lineage>
</organism>
<dbReference type="Proteomes" id="UP000011518">
    <property type="component" value="Unassembled WGS sequence"/>
</dbReference>
<dbReference type="AlphaFoldDB" id="L9JWX1"/>
<feature type="region of interest" description="Disordered" evidence="1">
    <location>
        <begin position="54"/>
        <end position="85"/>
    </location>
</feature>
<proteinExistence type="predicted"/>
<evidence type="ECO:0000256" key="1">
    <source>
        <dbReference type="SAM" id="MobiDB-lite"/>
    </source>
</evidence>
<protein>
    <submittedName>
        <fullName evidence="2">Uncharacterized protein</fullName>
    </submittedName>
</protein>
<reference evidence="3" key="2">
    <citation type="journal article" date="2013" name="Nat. Commun.">
        <title>Genome of the Chinese tree shrew.</title>
        <authorList>
            <person name="Fan Y."/>
            <person name="Huang Z.Y."/>
            <person name="Cao C.C."/>
            <person name="Chen C.S."/>
            <person name="Chen Y.X."/>
            <person name="Fan D.D."/>
            <person name="He J."/>
            <person name="Hou H.L."/>
            <person name="Hu L."/>
            <person name="Hu X.T."/>
            <person name="Jiang X.T."/>
            <person name="Lai R."/>
            <person name="Lang Y.S."/>
            <person name="Liang B."/>
            <person name="Liao S.G."/>
            <person name="Mu D."/>
            <person name="Ma Y.Y."/>
            <person name="Niu Y.Y."/>
            <person name="Sun X.Q."/>
            <person name="Xia J.Q."/>
            <person name="Xiao J."/>
            <person name="Xiong Z.Q."/>
            <person name="Xu L."/>
            <person name="Yang L."/>
            <person name="Zhang Y."/>
            <person name="Zhao W."/>
            <person name="Zhao X.D."/>
            <person name="Zheng Y.T."/>
            <person name="Zhou J.M."/>
            <person name="Zhu Y.B."/>
            <person name="Zhang G.J."/>
            <person name="Wang J."/>
            <person name="Yao Y.G."/>
        </authorList>
    </citation>
    <scope>NUCLEOTIDE SEQUENCE [LARGE SCALE GENOMIC DNA]</scope>
</reference>
<evidence type="ECO:0000313" key="3">
    <source>
        <dbReference type="Proteomes" id="UP000011518"/>
    </source>
</evidence>